<accession>A0A6N1P1P1</accession>
<reference evidence="1" key="2">
    <citation type="journal article" date="2018" name="Nat. Commun.">
        <title>Tailed giant Tupanvirus possesses the most complete translational apparatus of the known virosphere.</title>
        <authorList>
            <person name="Abrahao J."/>
            <person name="Silva L."/>
            <person name="Silva L.S."/>
            <person name="Khalil J.Y.B."/>
            <person name="Rodrigues R."/>
            <person name="Arantes T."/>
            <person name="Assis F."/>
            <person name="Boratto P."/>
            <person name="Andrade M."/>
            <person name="Kroon E.G."/>
            <person name="Ribeiro B."/>
            <person name="Bergier I."/>
            <person name="Seligmann H."/>
            <person name="Ghigo E."/>
            <person name="Colson P."/>
            <person name="Levasseur A."/>
            <person name="Kroemer G."/>
            <person name="Raoult D."/>
            <person name="La Scola B."/>
        </authorList>
    </citation>
    <scope>NUCLEOTIDE SEQUENCE [LARGE SCALE GENOMIC DNA]</scope>
    <source>
        <strain evidence="1">Soda lake</strain>
    </source>
</reference>
<dbReference type="Gene3D" id="1.25.40.20">
    <property type="entry name" value="Ankyrin repeat-containing domain"/>
    <property type="match status" value="1"/>
</dbReference>
<name>A0A6N1P1P1_9VIRU</name>
<sequence>MELYNFIKKITCTSLTDCIPYTNISSMKQQNITDDCSNTQKLIINRYGIKENVDVFLEACANGDIVSVYWLINNKIDIHHQNDKALYLACENNHKHIVKLLLMNGADISANGYHAFKMCIIFGYDKIIKVILNYVYEFNDVYDLFVQLSSGYERSNILRMLYAYRHKFLVNGKKMDDKYFINIHLYHGGNAMSDVFVSINKKND</sequence>
<protein>
    <submittedName>
        <fullName evidence="1">Putative ankyrin repeat protein</fullName>
    </submittedName>
</protein>
<dbReference type="EMBL" id="KY523104">
    <property type="protein sequence ID" value="QKU34961.1"/>
    <property type="molecule type" value="Genomic_DNA"/>
</dbReference>
<dbReference type="InterPro" id="IPR036770">
    <property type="entry name" value="Ankyrin_rpt-contain_sf"/>
</dbReference>
<reference evidence="1" key="1">
    <citation type="submission" date="2017-01" db="EMBL/GenBank/DDBJ databases">
        <authorList>
            <person name="Assis F.L."/>
            <person name="Abrahao J.S."/>
            <person name="Silva L."/>
            <person name="Khalil J.B."/>
            <person name="Rodrigues R."/>
            <person name="Silva L.S."/>
            <person name="Arantes T."/>
            <person name="Boratto P."/>
            <person name="Andrade M."/>
            <person name="Kroon E.G."/>
            <person name="Ribeiro B."/>
            <person name="Bergier I."/>
            <person name="Seligmann H."/>
            <person name="Ghigo E."/>
            <person name="Colson P."/>
            <person name="Levasseur A."/>
            <person name="Raoult D."/>
            <person name="Scola B.L."/>
        </authorList>
    </citation>
    <scope>NUCLEOTIDE SEQUENCE</scope>
    <source>
        <strain evidence="1">Soda lake</strain>
    </source>
</reference>
<dbReference type="GeneID" id="80518378"/>
<proteinExistence type="predicted"/>
<dbReference type="Pfam" id="PF12796">
    <property type="entry name" value="Ank_2"/>
    <property type="match status" value="1"/>
</dbReference>
<dbReference type="SUPFAM" id="SSF48403">
    <property type="entry name" value="Ankyrin repeat"/>
    <property type="match status" value="1"/>
</dbReference>
<dbReference type="KEGG" id="vg:80518378"/>
<dbReference type="SMART" id="SM00248">
    <property type="entry name" value="ANK"/>
    <property type="match status" value="3"/>
</dbReference>
<dbReference type="PROSITE" id="PS50297">
    <property type="entry name" value="ANK_REP_REGION"/>
    <property type="match status" value="1"/>
</dbReference>
<dbReference type="PROSITE" id="PS50088">
    <property type="entry name" value="ANK_REPEAT"/>
    <property type="match status" value="1"/>
</dbReference>
<dbReference type="InterPro" id="IPR002110">
    <property type="entry name" value="Ankyrin_rpt"/>
</dbReference>
<dbReference type="RefSeq" id="YP_010781614.1">
    <property type="nucleotide sequence ID" value="NC_075039.1"/>
</dbReference>
<organism evidence="1">
    <name type="scientific">Tupanvirus soda lake</name>
    <dbReference type="NCBI Taxonomy" id="2126985"/>
    <lineage>
        <taxon>Viruses</taxon>
        <taxon>Varidnaviria</taxon>
        <taxon>Bamfordvirae</taxon>
        <taxon>Nucleocytoviricota</taxon>
        <taxon>Megaviricetes</taxon>
        <taxon>Imitervirales</taxon>
        <taxon>Mimiviridae</taxon>
        <taxon>Megamimivirinae</taxon>
        <taxon>Tupanvirus</taxon>
        <taxon>Tupanvirus salinum</taxon>
    </lineage>
</organism>
<evidence type="ECO:0000313" key="1">
    <source>
        <dbReference type="EMBL" id="QKU34961.1"/>
    </source>
</evidence>